<accession>A0A1V4AFJ0</accession>
<dbReference type="InterPro" id="IPR005031">
    <property type="entry name" value="COQ10_START"/>
</dbReference>
<evidence type="ECO:0000259" key="2">
    <source>
        <dbReference type="Pfam" id="PF03364"/>
    </source>
</evidence>
<feature type="region of interest" description="Disordered" evidence="1">
    <location>
        <begin position="262"/>
        <end position="364"/>
    </location>
</feature>
<keyword evidence="4" id="KW-1185">Reference proteome</keyword>
<sequence>MARQNQRQEADEPQDSGGEKFTGLDRLREELSSFASAHLDDLVRKAGDKVTGVAQHLTDSTQEGGSILPQVGKRLLQGDNPVKAMVGEKARNVKDTVVGKAKEAVGAGSGDGKAGSSKATNIVEVIDVGVPLRRAYNQWSQLEDFQDFTKGVRSVSVNEEGESDWTLKIGPSSRSWKAHVEEQIPDERIVWNSEGAKGTTHGVITFHELAPSLTRIVVVVEYQPAGFFEKTGNLWRAQGRRLRLDLKHFQRHVTFTDEEPEGWRGEIRDGEVVRSHDEVVEQEEAEAEDDQGGADGEGSYDDRDDDEAPDDPEEADEEGPEDEYEDEGPDEEDDDEDERNGDDRGEEDDEDEADEKPRRGRGRR</sequence>
<dbReference type="PANTHER" id="PTHR33824">
    <property type="entry name" value="POLYKETIDE CYCLASE/DEHYDRASE AND LIPID TRANSPORT SUPERFAMILY PROTEIN"/>
    <property type="match status" value="1"/>
</dbReference>
<dbReference type="InterPro" id="IPR023393">
    <property type="entry name" value="START-like_dom_sf"/>
</dbReference>
<dbReference type="RefSeq" id="WP_077963825.1">
    <property type="nucleotide sequence ID" value="NZ_CP045178.1"/>
</dbReference>
<dbReference type="SUPFAM" id="SSF55961">
    <property type="entry name" value="Bet v1-like"/>
    <property type="match status" value="1"/>
</dbReference>
<name>A0A1V4AFJ0_9ACTN</name>
<dbReference type="Gene3D" id="3.30.530.20">
    <property type="match status" value="1"/>
</dbReference>
<feature type="compositionally biased region" description="Basic and acidic residues" evidence="1">
    <location>
        <begin position="1"/>
        <end position="10"/>
    </location>
</feature>
<dbReference type="Proteomes" id="UP000190539">
    <property type="component" value="Unassembled WGS sequence"/>
</dbReference>
<dbReference type="InterPro" id="IPR047137">
    <property type="entry name" value="ORF3"/>
</dbReference>
<dbReference type="CDD" id="cd07817">
    <property type="entry name" value="SRPBCC_8"/>
    <property type="match status" value="1"/>
</dbReference>
<evidence type="ECO:0000313" key="4">
    <source>
        <dbReference type="Proteomes" id="UP000190539"/>
    </source>
</evidence>
<protein>
    <submittedName>
        <fullName evidence="3">Cyclase</fullName>
    </submittedName>
</protein>
<feature type="region of interest" description="Disordered" evidence="1">
    <location>
        <begin position="1"/>
        <end position="24"/>
    </location>
</feature>
<feature type="compositionally biased region" description="Acidic residues" evidence="1">
    <location>
        <begin position="280"/>
        <end position="354"/>
    </location>
</feature>
<feature type="domain" description="Coenzyme Q-binding protein COQ10 START" evidence="2">
    <location>
        <begin position="128"/>
        <end position="249"/>
    </location>
</feature>
<proteinExistence type="predicted"/>
<dbReference type="Pfam" id="PF03364">
    <property type="entry name" value="Polyketide_cyc"/>
    <property type="match status" value="1"/>
</dbReference>
<gene>
    <name evidence="3" type="ORF">B1H18_00950</name>
</gene>
<dbReference type="AlphaFoldDB" id="A0A1V4AFJ0"/>
<evidence type="ECO:0000313" key="3">
    <source>
        <dbReference type="EMBL" id="OON82662.1"/>
    </source>
</evidence>
<evidence type="ECO:0000256" key="1">
    <source>
        <dbReference type="SAM" id="MobiDB-lite"/>
    </source>
</evidence>
<dbReference type="EMBL" id="MVFC01000001">
    <property type="protein sequence ID" value="OON82662.1"/>
    <property type="molecule type" value="Genomic_DNA"/>
</dbReference>
<feature type="compositionally biased region" description="Basic and acidic residues" evidence="1">
    <location>
        <begin position="262"/>
        <end position="279"/>
    </location>
</feature>
<dbReference type="STRING" id="83656.B1H18_00950"/>
<organism evidence="3 4">
    <name type="scientific">Streptomyces tsukubensis</name>
    <dbReference type="NCBI Taxonomy" id="83656"/>
    <lineage>
        <taxon>Bacteria</taxon>
        <taxon>Bacillati</taxon>
        <taxon>Actinomycetota</taxon>
        <taxon>Actinomycetes</taxon>
        <taxon>Kitasatosporales</taxon>
        <taxon>Streptomycetaceae</taxon>
        <taxon>Streptomyces</taxon>
    </lineage>
</organism>
<dbReference type="PANTHER" id="PTHR33824:SF7">
    <property type="entry name" value="POLYKETIDE CYCLASE_DEHYDRASE AND LIPID TRANSPORT SUPERFAMILY PROTEIN"/>
    <property type="match status" value="1"/>
</dbReference>
<reference evidence="3 4" key="1">
    <citation type="submission" date="2017-02" db="EMBL/GenBank/DDBJ databases">
        <title>Draft Genome Sequence of Streptomyces tsukubaensis F601, a Producer of the immunosuppressant tacrolimus FK506.</title>
        <authorList>
            <person name="Zong G."/>
            <person name="Zhong C."/>
            <person name="Fu J."/>
            <person name="Qin R."/>
            <person name="Cao G."/>
        </authorList>
    </citation>
    <scope>NUCLEOTIDE SEQUENCE [LARGE SCALE GENOMIC DNA]</scope>
    <source>
        <strain evidence="3 4">F601</strain>
    </source>
</reference>
<dbReference type="OrthoDB" id="3695445at2"/>
<comment type="caution">
    <text evidence="3">The sequence shown here is derived from an EMBL/GenBank/DDBJ whole genome shotgun (WGS) entry which is preliminary data.</text>
</comment>